<dbReference type="RefSeq" id="WP_274338770.1">
    <property type="nucleotide sequence ID" value="NZ_CP118109.1"/>
</dbReference>
<sequence length="93" mass="10494">MLMNIVNKIVNAGTMNTITEAIKPLTSMQRYEALRAASEALSDEVESQLTSKNTLLAMWTMSKLAIIDDLALQEERKAHNVLQYERIKEEVAL</sequence>
<keyword evidence="1" id="KW-0614">Plasmid</keyword>
<evidence type="ECO:0000313" key="2">
    <source>
        <dbReference type="Proteomes" id="UP001221519"/>
    </source>
</evidence>
<dbReference type="Proteomes" id="UP001221519">
    <property type="component" value="Plasmid unnamed1"/>
</dbReference>
<protein>
    <submittedName>
        <fullName evidence="1">Uncharacterized protein</fullName>
    </submittedName>
</protein>
<proteinExistence type="predicted"/>
<reference evidence="1 2" key="1">
    <citation type="submission" date="2023-02" db="EMBL/GenBank/DDBJ databases">
        <title>Pathogen: clinical or host-associated sample.</title>
        <authorList>
            <person name="Hergert J."/>
            <person name="Casey R."/>
            <person name="Wagner J."/>
            <person name="Young E.L."/>
            <person name="Oakeson K.F."/>
        </authorList>
    </citation>
    <scope>NUCLEOTIDE SEQUENCE [LARGE SCALE GENOMIC DNA]</scope>
    <source>
        <strain evidence="1 2">2022CK-00829</strain>
        <plasmid evidence="1 2">unnamed1</plasmid>
    </source>
</reference>
<name>A0ABY7XHF4_9BACL</name>
<keyword evidence="2" id="KW-1185">Reference proteome</keyword>
<organism evidence="1 2">
    <name type="scientific">Paenibacillus urinalis</name>
    <dbReference type="NCBI Taxonomy" id="521520"/>
    <lineage>
        <taxon>Bacteria</taxon>
        <taxon>Bacillati</taxon>
        <taxon>Bacillota</taxon>
        <taxon>Bacilli</taxon>
        <taxon>Bacillales</taxon>
        <taxon>Paenibacillaceae</taxon>
        <taxon>Paenibacillus</taxon>
    </lineage>
</organism>
<accession>A0ABY7XHF4</accession>
<evidence type="ECO:0000313" key="1">
    <source>
        <dbReference type="EMBL" id="WDI05198.1"/>
    </source>
</evidence>
<geneLocation type="plasmid" evidence="1 2">
    <name>unnamed1</name>
</geneLocation>
<dbReference type="EMBL" id="CP118109">
    <property type="protein sequence ID" value="WDI05198.1"/>
    <property type="molecule type" value="Genomic_DNA"/>
</dbReference>
<gene>
    <name evidence="1" type="ORF">PUW25_25655</name>
</gene>